<dbReference type="EMBL" id="MVHZ01000001">
    <property type="protein sequence ID" value="ORB04660.1"/>
    <property type="molecule type" value="Genomic_DNA"/>
</dbReference>
<comment type="caution">
    <text evidence="3">The sequence shown here is derived from an EMBL/GenBank/DDBJ whole genome shotgun (WGS) entry which is preliminary data.</text>
</comment>
<accession>A0A7I7R956</accession>
<protein>
    <submittedName>
        <fullName evidence="3">Uncharacterized protein</fullName>
    </submittedName>
</protein>
<dbReference type="GO" id="GO:0016020">
    <property type="term" value="C:membrane"/>
    <property type="evidence" value="ECO:0007669"/>
    <property type="project" value="UniProtKB-SubCell"/>
</dbReference>
<dbReference type="AlphaFoldDB" id="A0A7I7R956"/>
<gene>
    <name evidence="3" type="ORF">BST33_01605</name>
</gene>
<reference evidence="3 4" key="1">
    <citation type="submission" date="2017-02" db="EMBL/GenBank/DDBJ databases">
        <title>The new phylogeny of genus Mycobacterium.</title>
        <authorList>
            <person name="Tortoli E."/>
            <person name="Trovato A."/>
            <person name="Cirillo D.M."/>
        </authorList>
    </citation>
    <scope>NUCLEOTIDE SEQUENCE [LARGE SCALE GENOMIC DNA]</scope>
    <source>
        <strain evidence="3 4">DSM 45633</strain>
    </source>
</reference>
<dbReference type="OrthoDB" id="4774723at2"/>
<evidence type="ECO:0000256" key="1">
    <source>
        <dbReference type="ARBA" id="ARBA00004370"/>
    </source>
</evidence>
<evidence type="ECO:0000256" key="2">
    <source>
        <dbReference type="ARBA" id="ARBA00023136"/>
    </source>
</evidence>
<evidence type="ECO:0000313" key="3">
    <source>
        <dbReference type="EMBL" id="ORB04660.1"/>
    </source>
</evidence>
<organism evidence="3 4">
    <name type="scientific">Mycolicibacter minnesotensis</name>
    <dbReference type="NCBI Taxonomy" id="1118379"/>
    <lineage>
        <taxon>Bacteria</taxon>
        <taxon>Bacillati</taxon>
        <taxon>Actinomycetota</taxon>
        <taxon>Actinomycetes</taxon>
        <taxon>Mycobacteriales</taxon>
        <taxon>Mycobacteriaceae</taxon>
        <taxon>Mycolicibacter</taxon>
    </lineage>
</organism>
<comment type="subcellular location">
    <subcellularLocation>
        <location evidence="1">Membrane</location>
    </subcellularLocation>
</comment>
<name>A0A7I7R956_9MYCO</name>
<dbReference type="Proteomes" id="UP000192320">
    <property type="component" value="Unassembled WGS sequence"/>
</dbReference>
<dbReference type="RefSeq" id="WP_083022515.1">
    <property type="nucleotide sequence ID" value="NZ_AP022589.1"/>
</dbReference>
<keyword evidence="2" id="KW-0472">Membrane</keyword>
<dbReference type="PANTHER" id="PTHR37042:SF4">
    <property type="entry name" value="OUTER MEMBRANE PROTEIN RV1973"/>
    <property type="match status" value="1"/>
</dbReference>
<dbReference type="PANTHER" id="PTHR37042">
    <property type="entry name" value="OUTER MEMBRANE PROTEIN RV1973"/>
    <property type="match status" value="1"/>
</dbReference>
<keyword evidence="4" id="KW-1185">Reference proteome</keyword>
<proteinExistence type="predicted"/>
<sequence length="182" mass="19765">MADDADAPQPVTPTDTPARRGGATRRVVAVAVVGLAVLVLTGALGWLGYRIQANQQAQQQREQFVQVARQAAVNLTTISYAQADADVQRIIEATTGEFRNDFTLRSRPFVDVVQQAHSESEGTVTEAGLESVDGDRAEVLLAVAVRTTMAGNVVPEPRRWRMRISLQRTDDGPKVSNIVFIP</sequence>
<evidence type="ECO:0000313" key="4">
    <source>
        <dbReference type="Proteomes" id="UP000192320"/>
    </source>
</evidence>